<gene>
    <name evidence="11" type="ORF">BOKJ2_LOCUS9885</name>
</gene>
<dbReference type="GO" id="GO:0016887">
    <property type="term" value="F:ATP hydrolysis activity"/>
    <property type="evidence" value="ECO:0007669"/>
    <property type="project" value="InterPro"/>
</dbReference>
<dbReference type="Gene3D" id="3.40.50.300">
    <property type="entry name" value="P-loop containing nucleotide triphosphate hydrolases"/>
    <property type="match status" value="1"/>
</dbReference>
<evidence type="ECO:0000259" key="10">
    <source>
        <dbReference type="PROSITE" id="PS50893"/>
    </source>
</evidence>
<keyword evidence="3" id="KW-0813">Transport</keyword>
<comment type="similarity">
    <text evidence="2">Belongs to the ABC transporter superfamily. ABCG family. Eye pigment precursor importer (TC 3.A.1.204) subfamily.</text>
</comment>
<dbReference type="OrthoDB" id="66620at2759"/>
<dbReference type="InterPro" id="IPR017871">
    <property type="entry name" value="ABC_transporter-like_CS"/>
</dbReference>
<dbReference type="EMBL" id="CAJFCW020000005">
    <property type="protein sequence ID" value="CAG9117010.1"/>
    <property type="molecule type" value="Genomic_DNA"/>
</dbReference>
<evidence type="ECO:0000256" key="1">
    <source>
        <dbReference type="ARBA" id="ARBA00004141"/>
    </source>
</evidence>
<keyword evidence="7" id="KW-1133">Transmembrane helix</keyword>
<feature type="region of interest" description="Disordered" evidence="9">
    <location>
        <begin position="1"/>
        <end position="34"/>
    </location>
</feature>
<sequence length="386" mass="43058">MVDVAPPESQRKTASSRESNNKHLSPSEAENKTSECLDAQPVRLSWKNICVTHRKSNRTILRDVCGFAEPGELVALMGASGAGKTTLLNTLLCRNLKGLDISGKILVDNHQLYDRITRVSGYVQQEELFCTRLTVEEHLRIQATLRLPNLTTSKRQSRIDELLRLLGLMKCRNSKIGISGIDKGISGGEAKRLMFASELLNNPPLMFCDEPTTGLDSAMAESVVMCMKELAKHQHTIICTIHQPSTSVFKTFDKVIFLANGRVAYYGSPDTCVAAFSELGYPCPKSYNPADLIIEKLAVEPGNEEECKNRIRKICDAFESSEAGQNFLSQSKEVSEETTITYNRKTAPMYMQFLALLKRCYIDTWRNPALARAKLIQKHSLACFLA</sequence>
<evidence type="ECO:0000313" key="12">
    <source>
        <dbReference type="Proteomes" id="UP000614601"/>
    </source>
</evidence>
<dbReference type="SUPFAM" id="SSF52540">
    <property type="entry name" value="P-loop containing nucleoside triphosphate hydrolases"/>
    <property type="match status" value="1"/>
</dbReference>
<dbReference type="EMBL" id="CAJFDH010000005">
    <property type="protein sequence ID" value="CAD5222921.1"/>
    <property type="molecule type" value="Genomic_DNA"/>
</dbReference>
<dbReference type="PANTHER" id="PTHR48041">
    <property type="entry name" value="ABC TRANSPORTER G FAMILY MEMBER 28"/>
    <property type="match status" value="1"/>
</dbReference>
<evidence type="ECO:0000256" key="2">
    <source>
        <dbReference type="ARBA" id="ARBA00005814"/>
    </source>
</evidence>
<protein>
    <recommendedName>
        <fullName evidence="10">ABC transporter domain-containing protein</fullName>
    </recommendedName>
</protein>
<keyword evidence="4" id="KW-0812">Transmembrane</keyword>
<evidence type="ECO:0000256" key="4">
    <source>
        <dbReference type="ARBA" id="ARBA00022692"/>
    </source>
</evidence>
<dbReference type="Pfam" id="PF19055">
    <property type="entry name" value="ABC2_membrane_7"/>
    <property type="match status" value="1"/>
</dbReference>
<evidence type="ECO:0000256" key="9">
    <source>
        <dbReference type="SAM" id="MobiDB-lite"/>
    </source>
</evidence>
<feature type="compositionally biased region" description="Polar residues" evidence="9">
    <location>
        <begin position="12"/>
        <end position="24"/>
    </location>
</feature>
<dbReference type="InterPro" id="IPR027417">
    <property type="entry name" value="P-loop_NTPase"/>
</dbReference>
<dbReference type="Proteomes" id="UP000614601">
    <property type="component" value="Unassembled WGS sequence"/>
</dbReference>
<dbReference type="InterPro" id="IPR050352">
    <property type="entry name" value="ABCG_transporters"/>
</dbReference>
<dbReference type="GO" id="GO:0005524">
    <property type="term" value="F:ATP binding"/>
    <property type="evidence" value="ECO:0007669"/>
    <property type="project" value="UniProtKB-KW"/>
</dbReference>
<keyword evidence="8" id="KW-0472">Membrane</keyword>
<evidence type="ECO:0000313" key="11">
    <source>
        <dbReference type="EMBL" id="CAD5222921.1"/>
    </source>
</evidence>
<comment type="caution">
    <text evidence="11">The sequence shown here is derived from an EMBL/GenBank/DDBJ whole genome shotgun (WGS) entry which is preliminary data.</text>
</comment>
<keyword evidence="12" id="KW-1185">Reference proteome</keyword>
<evidence type="ECO:0000256" key="8">
    <source>
        <dbReference type="ARBA" id="ARBA00023136"/>
    </source>
</evidence>
<dbReference type="SMART" id="SM00382">
    <property type="entry name" value="AAA"/>
    <property type="match status" value="1"/>
</dbReference>
<reference evidence="11" key="1">
    <citation type="submission" date="2020-09" db="EMBL/GenBank/DDBJ databases">
        <authorList>
            <person name="Kikuchi T."/>
        </authorList>
    </citation>
    <scope>NUCLEOTIDE SEQUENCE</scope>
    <source>
        <strain evidence="11">SH1</strain>
    </source>
</reference>
<dbReference type="PANTHER" id="PTHR48041:SF84">
    <property type="entry name" value="ABC TRANSPORTER DOMAIN-CONTAINING PROTEIN"/>
    <property type="match status" value="1"/>
</dbReference>
<dbReference type="InterPro" id="IPR043926">
    <property type="entry name" value="ABCG_dom"/>
</dbReference>
<dbReference type="InterPro" id="IPR003439">
    <property type="entry name" value="ABC_transporter-like_ATP-bd"/>
</dbReference>
<dbReference type="CDD" id="cd03213">
    <property type="entry name" value="ABCG_EPDR"/>
    <property type="match status" value="1"/>
</dbReference>
<name>A0A811L706_9BILA</name>
<proteinExistence type="inferred from homology"/>
<dbReference type="Pfam" id="PF00005">
    <property type="entry name" value="ABC_tran"/>
    <property type="match status" value="1"/>
</dbReference>
<dbReference type="Proteomes" id="UP000783686">
    <property type="component" value="Unassembled WGS sequence"/>
</dbReference>
<evidence type="ECO:0000256" key="3">
    <source>
        <dbReference type="ARBA" id="ARBA00022448"/>
    </source>
</evidence>
<dbReference type="PROSITE" id="PS00211">
    <property type="entry name" value="ABC_TRANSPORTER_1"/>
    <property type="match status" value="1"/>
</dbReference>
<evidence type="ECO:0000256" key="7">
    <source>
        <dbReference type="ARBA" id="ARBA00022989"/>
    </source>
</evidence>
<evidence type="ECO:0000256" key="5">
    <source>
        <dbReference type="ARBA" id="ARBA00022741"/>
    </source>
</evidence>
<feature type="domain" description="ABC transporter" evidence="10">
    <location>
        <begin position="44"/>
        <end position="285"/>
    </location>
</feature>
<dbReference type="GO" id="GO:0140359">
    <property type="term" value="F:ABC-type transporter activity"/>
    <property type="evidence" value="ECO:0007669"/>
    <property type="project" value="InterPro"/>
</dbReference>
<organism evidence="11 12">
    <name type="scientific">Bursaphelenchus okinawaensis</name>
    <dbReference type="NCBI Taxonomy" id="465554"/>
    <lineage>
        <taxon>Eukaryota</taxon>
        <taxon>Metazoa</taxon>
        <taxon>Ecdysozoa</taxon>
        <taxon>Nematoda</taxon>
        <taxon>Chromadorea</taxon>
        <taxon>Rhabditida</taxon>
        <taxon>Tylenchina</taxon>
        <taxon>Tylenchomorpha</taxon>
        <taxon>Aphelenchoidea</taxon>
        <taxon>Aphelenchoididae</taxon>
        <taxon>Bursaphelenchus</taxon>
    </lineage>
</organism>
<dbReference type="InterPro" id="IPR003593">
    <property type="entry name" value="AAA+_ATPase"/>
</dbReference>
<accession>A0A811L706</accession>
<dbReference type="GO" id="GO:0005886">
    <property type="term" value="C:plasma membrane"/>
    <property type="evidence" value="ECO:0007669"/>
    <property type="project" value="TreeGrafter"/>
</dbReference>
<evidence type="ECO:0000256" key="6">
    <source>
        <dbReference type="ARBA" id="ARBA00022840"/>
    </source>
</evidence>
<dbReference type="AlphaFoldDB" id="A0A811L706"/>
<dbReference type="PROSITE" id="PS50893">
    <property type="entry name" value="ABC_TRANSPORTER_2"/>
    <property type="match status" value="1"/>
</dbReference>
<comment type="subcellular location">
    <subcellularLocation>
        <location evidence="1">Membrane</location>
        <topology evidence="1">Multi-pass membrane protein</topology>
    </subcellularLocation>
</comment>
<keyword evidence="5" id="KW-0547">Nucleotide-binding</keyword>
<keyword evidence="6" id="KW-0067">ATP-binding</keyword>